<dbReference type="InterPro" id="IPR038095">
    <property type="entry name" value="Costars_sf"/>
</dbReference>
<evidence type="ECO:0000256" key="1">
    <source>
        <dbReference type="ARBA" id="ARBA00006126"/>
    </source>
</evidence>
<sequence length="91" mass="10348">MFKGTARKATTKMDVDKEVEQLVVEIRRLGAQEGDKFGVTFGVLFDDERCQDVFEALMGTLRAAKRLKKIDYQGQLLLKGTHDKVFIELLV</sequence>
<keyword evidence="4" id="KW-1185">Reference proteome</keyword>
<gene>
    <name evidence="3" type="ORF">Poli38472_005675</name>
</gene>
<dbReference type="SMART" id="SM01283">
    <property type="entry name" value="Costars"/>
    <property type="match status" value="1"/>
</dbReference>
<evidence type="ECO:0000313" key="4">
    <source>
        <dbReference type="Proteomes" id="UP000794436"/>
    </source>
</evidence>
<dbReference type="Gene3D" id="1.10.10.1540">
    <property type="entry name" value="Costar domain"/>
    <property type="match status" value="1"/>
</dbReference>
<dbReference type="PANTHER" id="PTHR46334:SF1">
    <property type="entry name" value="COSTARS FAMILY PROTEIN ABRACL"/>
    <property type="match status" value="1"/>
</dbReference>
<dbReference type="EMBL" id="SPLM01000073">
    <property type="protein sequence ID" value="TMW63057.1"/>
    <property type="molecule type" value="Genomic_DNA"/>
</dbReference>
<organism evidence="3 4">
    <name type="scientific">Pythium oligandrum</name>
    <name type="common">Mycoparasitic fungus</name>
    <dbReference type="NCBI Taxonomy" id="41045"/>
    <lineage>
        <taxon>Eukaryota</taxon>
        <taxon>Sar</taxon>
        <taxon>Stramenopiles</taxon>
        <taxon>Oomycota</taxon>
        <taxon>Peronosporomycetes</taxon>
        <taxon>Pythiales</taxon>
        <taxon>Pythiaceae</taxon>
        <taxon>Pythium</taxon>
    </lineage>
</organism>
<dbReference type="AlphaFoldDB" id="A0A8K1CIZ8"/>
<reference evidence="3" key="1">
    <citation type="submission" date="2019-03" db="EMBL/GenBank/DDBJ databases">
        <title>Long read genome sequence of the mycoparasitic Pythium oligandrum ATCC 38472 isolated from sugarbeet rhizosphere.</title>
        <authorList>
            <person name="Gaulin E."/>
        </authorList>
    </citation>
    <scope>NUCLEOTIDE SEQUENCE</scope>
    <source>
        <strain evidence="3">ATCC 38472_TT</strain>
    </source>
</reference>
<name>A0A8K1CIZ8_PYTOL</name>
<dbReference type="PANTHER" id="PTHR46334">
    <property type="entry name" value="COSTARS FAMILY PROTEIN ABRACL"/>
    <property type="match status" value="1"/>
</dbReference>
<evidence type="ECO:0000313" key="3">
    <source>
        <dbReference type="EMBL" id="TMW63057.1"/>
    </source>
</evidence>
<protein>
    <recommendedName>
        <fullName evidence="2">Costars domain-containing protein</fullName>
    </recommendedName>
</protein>
<dbReference type="GO" id="GO:0032970">
    <property type="term" value="P:regulation of actin filament-based process"/>
    <property type="evidence" value="ECO:0007669"/>
    <property type="project" value="TreeGrafter"/>
</dbReference>
<dbReference type="Pfam" id="PF14705">
    <property type="entry name" value="Costars"/>
    <property type="match status" value="1"/>
</dbReference>
<comment type="caution">
    <text evidence="3">The sequence shown here is derived from an EMBL/GenBank/DDBJ whole genome shotgun (WGS) entry which is preliminary data.</text>
</comment>
<dbReference type="InterPro" id="IPR044302">
    <property type="entry name" value="Costars"/>
</dbReference>
<dbReference type="InterPro" id="IPR027817">
    <property type="entry name" value="Costars_dom"/>
</dbReference>
<feature type="domain" description="Costars" evidence="2">
    <location>
        <begin position="13"/>
        <end position="90"/>
    </location>
</feature>
<accession>A0A8K1CIZ8</accession>
<comment type="similarity">
    <text evidence="1">Belongs to the costars family.</text>
</comment>
<dbReference type="OrthoDB" id="9871914at2759"/>
<proteinExistence type="inferred from homology"/>
<evidence type="ECO:0000259" key="2">
    <source>
        <dbReference type="SMART" id="SM01283"/>
    </source>
</evidence>
<dbReference type="Proteomes" id="UP000794436">
    <property type="component" value="Unassembled WGS sequence"/>
</dbReference>